<dbReference type="Proteomes" id="UP001235939">
    <property type="component" value="Chromosome 03"/>
</dbReference>
<reference evidence="1 2" key="1">
    <citation type="submission" date="2022-01" db="EMBL/GenBank/DDBJ databases">
        <title>A chromosomal length assembly of Cordylochernes scorpioides.</title>
        <authorList>
            <person name="Zeh D."/>
            <person name="Zeh J."/>
        </authorList>
    </citation>
    <scope>NUCLEOTIDE SEQUENCE [LARGE SCALE GENOMIC DNA]</scope>
    <source>
        <strain evidence="1">IN4F17</strain>
        <tissue evidence="1">Whole Body</tissue>
    </source>
</reference>
<dbReference type="EMBL" id="CP092865">
    <property type="protein sequence ID" value="UYV64862.1"/>
    <property type="molecule type" value="Genomic_DNA"/>
</dbReference>
<feature type="non-terminal residue" evidence="1">
    <location>
        <position position="1"/>
    </location>
</feature>
<evidence type="ECO:0000313" key="2">
    <source>
        <dbReference type="Proteomes" id="UP001235939"/>
    </source>
</evidence>
<gene>
    <name evidence="1" type="ORF">LAZ67_3002195</name>
</gene>
<keyword evidence="2" id="KW-1185">Reference proteome</keyword>
<proteinExistence type="predicted"/>
<sequence>MESIASADQFLAGPGPSARPRASWMLWLCQKSGIGLLREAKRHYKQKLTSRAGIFDVPNFRNWLGKGCFFTTIMFRTKARIEEVIDNISGYFMDLETTYYPEDKKKIRKSLNQMCETEMRLCLKLNIIFQKQIRVELGAKDGDRRVLTNYMLDEIDMRRQDPEAPWGVDRGGKIEGLRTTLATTGVDTTSIKVELGAKDGDRRVLTDYMVDEMDLGYNRRGLAQM</sequence>
<organism evidence="1 2">
    <name type="scientific">Cordylochernes scorpioides</name>
    <dbReference type="NCBI Taxonomy" id="51811"/>
    <lineage>
        <taxon>Eukaryota</taxon>
        <taxon>Metazoa</taxon>
        <taxon>Ecdysozoa</taxon>
        <taxon>Arthropoda</taxon>
        <taxon>Chelicerata</taxon>
        <taxon>Arachnida</taxon>
        <taxon>Pseudoscorpiones</taxon>
        <taxon>Cheliferoidea</taxon>
        <taxon>Chernetidae</taxon>
        <taxon>Cordylochernes</taxon>
    </lineage>
</organism>
<accession>A0ABY6KAU4</accession>
<protein>
    <submittedName>
        <fullName evidence="1">Uncharacterized protein</fullName>
    </submittedName>
</protein>
<evidence type="ECO:0000313" key="1">
    <source>
        <dbReference type="EMBL" id="UYV64862.1"/>
    </source>
</evidence>
<name>A0ABY6KAU4_9ARAC</name>